<dbReference type="NCBIfam" id="TIGR00830">
    <property type="entry name" value="PTBA"/>
    <property type="match status" value="1"/>
</dbReference>
<keyword evidence="10 12" id="KW-0472">Membrane</keyword>
<dbReference type="PROSITE" id="PS00371">
    <property type="entry name" value="PTS_EIIA_TYPE_1_HIS"/>
    <property type="match status" value="1"/>
</dbReference>
<reference evidence="16 17" key="1">
    <citation type="submission" date="2019-04" db="EMBL/GenBank/DDBJ databases">
        <title>Genome sequencing of Clostridium botulinum Groups I-IV and Clostridium butyricum.</title>
        <authorList>
            <person name="Brunt J."/>
            <person name="Van Vliet A.H.M."/>
            <person name="Stringer S.C."/>
            <person name="Carter A.T."/>
            <person name="Peck M.W."/>
        </authorList>
    </citation>
    <scope>NUCLEOTIDE SEQUENCE [LARGE SCALE GENOMIC DNA]</scope>
    <source>
        <strain evidence="16 17">IFR 18/094</strain>
    </source>
</reference>
<dbReference type="PROSITE" id="PS51093">
    <property type="entry name" value="PTS_EIIA_TYPE_1"/>
    <property type="match status" value="1"/>
</dbReference>
<feature type="transmembrane region" description="Helical" evidence="12">
    <location>
        <begin position="45"/>
        <end position="63"/>
    </location>
</feature>
<evidence type="ECO:0000256" key="12">
    <source>
        <dbReference type="SAM" id="Phobius"/>
    </source>
</evidence>
<evidence type="ECO:0000256" key="2">
    <source>
        <dbReference type="ARBA" id="ARBA00022448"/>
    </source>
</evidence>
<dbReference type="GO" id="GO:0090563">
    <property type="term" value="F:protein-phosphocysteine-sugar phosphotransferase activity"/>
    <property type="evidence" value="ECO:0007669"/>
    <property type="project" value="TreeGrafter"/>
</dbReference>
<accession>A0A6M0R9F9</accession>
<dbReference type="AlphaFoldDB" id="A0A6M0R9F9"/>
<feature type="active site" description="Phosphocysteine intermediate; for EIIB activity" evidence="11">
    <location>
        <position position="397"/>
    </location>
</feature>
<name>A0A6M0R9F9_9CLOT</name>
<feature type="transmembrane region" description="Helical" evidence="12">
    <location>
        <begin position="330"/>
        <end position="350"/>
    </location>
</feature>
<dbReference type="InterPro" id="IPR050429">
    <property type="entry name" value="PTS_Glucose_EIICBA"/>
</dbReference>
<dbReference type="GO" id="GO:0009401">
    <property type="term" value="P:phosphoenolpyruvate-dependent sugar phosphotransferase system"/>
    <property type="evidence" value="ECO:0007669"/>
    <property type="project" value="UniProtKB-KW"/>
</dbReference>
<keyword evidence="7 12" id="KW-0812">Transmembrane</keyword>
<keyword evidence="3" id="KW-1003">Cell membrane</keyword>
<evidence type="ECO:0000313" key="17">
    <source>
        <dbReference type="Proteomes" id="UP000473885"/>
    </source>
</evidence>
<protein>
    <submittedName>
        <fullName evidence="16">PTS glucose transporter subunit IIA</fullName>
    </submittedName>
</protein>
<dbReference type="InterPro" id="IPR001996">
    <property type="entry name" value="PTS_IIB_1"/>
</dbReference>
<evidence type="ECO:0000259" key="15">
    <source>
        <dbReference type="PROSITE" id="PS51103"/>
    </source>
</evidence>
<feature type="transmembrane region" description="Helical" evidence="12">
    <location>
        <begin position="15"/>
        <end position="33"/>
    </location>
</feature>
<dbReference type="InterPro" id="IPR036878">
    <property type="entry name" value="Glu_permease_IIB"/>
</dbReference>
<dbReference type="PROSITE" id="PS51098">
    <property type="entry name" value="PTS_EIIB_TYPE_1"/>
    <property type="match status" value="1"/>
</dbReference>
<feature type="transmembrane region" description="Helical" evidence="12">
    <location>
        <begin position="156"/>
        <end position="174"/>
    </location>
</feature>
<evidence type="ECO:0000256" key="8">
    <source>
        <dbReference type="ARBA" id="ARBA00022777"/>
    </source>
</evidence>
<evidence type="ECO:0000256" key="4">
    <source>
        <dbReference type="ARBA" id="ARBA00022597"/>
    </source>
</evidence>
<dbReference type="InterPro" id="IPR011055">
    <property type="entry name" value="Dup_hybrid_motif"/>
</dbReference>
<keyword evidence="17" id="KW-1185">Reference proteome</keyword>
<keyword evidence="8" id="KW-0418">Kinase</keyword>
<proteinExistence type="predicted"/>
<feature type="transmembrane region" description="Helical" evidence="12">
    <location>
        <begin position="83"/>
        <end position="107"/>
    </location>
</feature>
<dbReference type="Gene3D" id="2.70.70.10">
    <property type="entry name" value="Glucose Permease (Domain IIA)"/>
    <property type="match status" value="1"/>
</dbReference>
<organism evidence="16 17">
    <name type="scientific">Clostridium niameyense</name>
    <dbReference type="NCBI Taxonomy" id="1622073"/>
    <lineage>
        <taxon>Bacteria</taxon>
        <taxon>Bacillati</taxon>
        <taxon>Bacillota</taxon>
        <taxon>Clostridia</taxon>
        <taxon>Eubacteriales</taxon>
        <taxon>Clostridiaceae</taxon>
        <taxon>Clostridium</taxon>
    </lineage>
</organism>
<keyword evidence="4 16" id="KW-0762">Sugar transport</keyword>
<dbReference type="PANTHER" id="PTHR30009">
    <property type="entry name" value="CYTOCHROME C-TYPE SYNTHESIS PROTEIN AND PTS TRANSMEMBRANE COMPONENT"/>
    <property type="match status" value="1"/>
</dbReference>
<dbReference type="Proteomes" id="UP000473885">
    <property type="component" value="Unassembled WGS sequence"/>
</dbReference>
<feature type="transmembrane region" description="Helical" evidence="12">
    <location>
        <begin position="276"/>
        <end position="300"/>
    </location>
</feature>
<evidence type="ECO:0000259" key="14">
    <source>
        <dbReference type="PROSITE" id="PS51098"/>
    </source>
</evidence>
<feature type="domain" description="PTS EIIB type-1" evidence="14">
    <location>
        <begin position="375"/>
        <end position="456"/>
    </location>
</feature>
<keyword evidence="6" id="KW-0598">Phosphotransferase system</keyword>
<dbReference type="RefSeq" id="WP_163248228.1">
    <property type="nucleotide sequence ID" value="NZ_SXDP01000001.1"/>
</dbReference>
<evidence type="ECO:0000256" key="10">
    <source>
        <dbReference type="ARBA" id="ARBA00023136"/>
    </source>
</evidence>
<evidence type="ECO:0000256" key="6">
    <source>
        <dbReference type="ARBA" id="ARBA00022683"/>
    </source>
</evidence>
<dbReference type="InterPro" id="IPR013013">
    <property type="entry name" value="PTS_EIIC_1"/>
</dbReference>
<keyword evidence="2" id="KW-0813">Transport</keyword>
<evidence type="ECO:0000256" key="5">
    <source>
        <dbReference type="ARBA" id="ARBA00022679"/>
    </source>
</evidence>
<dbReference type="NCBIfam" id="TIGR00826">
    <property type="entry name" value="EIIB_glc"/>
    <property type="match status" value="1"/>
</dbReference>
<evidence type="ECO:0000313" key="16">
    <source>
        <dbReference type="EMBL" id="NEZ45848.1"/>
    </source>
</evidence>
<dbReference type="Pfam" id="PF02378">
    <property type="entry name" value="PTS_EIIC"/>
    <property type="match status" value="1"/>
</dbReference>
<dbReference type="InterPro" id="IPR018113">
    <property type="entry name" value="PTrfase_EIIB_Cys"/>
</dbReference>
<dbReference type="CDD" id="cd00212">
    <property type="entry name" value="PTS_IIB_glc"/>
    <property type="match status" value="1"/>
</dbReference>
<dbReference type="EMBL" id="SXDP01000001">
    <property type="protein sequence ID" value="NEZ45848.1"/>
    <property type="molecule type" value="Genomic_DNA"/>
</dbReference>
<feature type="domain" description="PTS EIIA type-1" evidence="13">
    <location>
        <begin position="495"/>
        <end position="599"/>
    </location>
</feature>
<dbReference type="InterPro" id="IPR001127">
    <property type="entry name" value="PTS_EIIA_1_perm"/>
</dbReference>
<dbReference type="PROSITE" id="PS51103">
    <property type="entry name" value="PTS_EIIC_TYPE_1"/>
    <property type="match status" value="1"/>
</dbReference>
<evidence type="ECO:0000256" key="9">
    <source>
        <dbReference type="ARBA" id="ARBA00022989"/>
    </source>
</evidence>
<feature type="domain" description="PTS EIIC type-1" evidence="15">
    <location>
        <begin position="2"/>
        <end position="362"/>
    </location>
</feature>
<evidence type="ECO:0000259" key="13">
    <source>
        <dbReference type="PROSITE" id="PS51093"/>
    </source>
</evidence>
<comment type="caution">
    <text evidence="16">The sequence shown here is derived from an EMBL/GenBank/DDBJ whole genome shotgun (WGS) entry which is preliminary data.</text>
</comment>
<dbReference type="Gene3D" id="3.30.1360.60">
    <property type="entry name" value="Glucose permease domain IIB"/>
    <property type="match status" value="1"/>
</dbReference>
<dbReference type="SUPFAM" id="SSF55604">
    <property type="entry name" value="Glucose permease domain IIB"/>
    <property type="match status" value="1"/>
</dbReference>
<sequence>MKKILNILQKIGKSLMLPVSVLPAAGILLRLGYPDLLNNIYLLKAGNSIINNLPIIFAVGVAIGFSEQGEGVAALSAVVGELIIRTICIDSGVLSGILIGLLSVALYNKYHDVKLPQIIGFFGGERFVIIITAFFSLIFAIGNVYIGSSVCKCIDIFAKFACTSILGPALYAAGKRFLIPLGLHHMYYPVFLYEFGSFVAPDGIKYFGDFGRYFHGDPTAGRFMASEYPILMFGLPAAALAITLAAKPENRKKTAGIMITAAAVSFFTGITEPIEFSFIFAAPQLFLFHILAAFTSGIVISYFNIRLGYTFSASFIDYILGYKFSSNGLLLIPVGIAYFLFYFLVFYFTITKKNIKTLGREDSFNYKKITKEDINEMAQKILKAIGGKENVIFLHCCITRLRISIRNTKAIDVSMLKQIGALGIIEVGNIIQIIIGTEAESIKTCMEYIIKGGINNNKVEYIPHMHKQQEKEANLYINIKNPIRGNIIPIESVDDDVFSEKILGEGFGIIPDDCKVYSPVDGKIKFLFPSNHALSIETKQGLEIFIHVGIDTAKFKGVGFKTFVQKNELVKCGKLLIEFDKELLLKKAVDLTSPIVITSSEDFVVQDIKYGYKEEKQIIAKIH</sequence>
<dbReference type="InterPro" id="IPR003352">
    <property type="entry name" value="PTS_EIIC"/>
</dbReference>
<dbReference type="Pfam" id="PF00367">
    <property type="entry name" value="PTS_EIIB"/>
    <property type="match status" value="1"/>
</dbReference>
<feature type="transmembrane region" description="Helical" evidence="12">
    <location>
        <begin position="228"/>
        <end position="246"/>
    </location>
</feature>
<evidence type="ECO:0000256" key="3">
    <source>
        <dbReference type="ARBA" id="ARBA00022475"/>
    </source>
</evidence>
<dbReference type="SUPFAM" id="SSF51261">
    <property type="entry name" value="Duplicated hybrid motif"/>
    <property type="match status" value="1"/>
</dbReference>
<dbReference type="FunFam" id="2.70.70.10:FF:000001">
    <property type="entry name" value="PTS system glucose-specific IIA component"/>
    <property type="match status" value="1"/>
</dbReference>
<keyword evidence="5" id="KW-0808">Transferase</keyword>
<dbReference type="GO" id="GO:0005886">
    <property type="term" value="C:plasma membrane"/>
    <property type="evidence" value="ECO:0007669"/>
    <property type="project" value="UniProtKB-SubCell"/>
</dbReference>
<evidence type="ECO:0000256" key="7">
    <source>
        <dbReference type="ARBA" id="ARBA00022692"/>
    </source>
</evidence>
<comment type="subcellular location">
    <subcellularLocation>
        <location evidence="1">Cell membrane</location>
        <topology evidence="1">Multi-pass membrane protein</topology>
    </subcellularLocation>
</comment>
<evidence type="ECO:0000256" key="1">
    <source>
        <dbReference type="ARBA" id="ARBA00004651"/>
    </source>
</evidence>
<dbReference type="PANTHER" id="PTHR30009:SF20">
    <property type="entry name" value="PTS SYSTEM GLUCOSE-SPECIFIC EIICB COMPONENT-RELATED"/>
    <property type="match status" value="1"/>
</dbReference>
<keyword evidence="9 12" id="KW-1133">Transmembrane helix</keyword>
<feature type="transmembrane region" description="Helical" evidence="12">
    <location>
        <begin position="127"/>
        <end position="150"/>
    </location>
</feature>
<dbReference type="GO" id="GO:0016301">
    <property type="term" value="F:kinase activity"/>
    <property type="evidence" value="ECO:0007669"/>
    <property type="project" value="UniProtKB-KW"/>
</dbReference>
<dbReference type="PROSITE" id="PS01035">
    <property type="entry name" value="PTS_EIIB_TYPE_1_CYS"/>
    <property type="match status" value="1"/>
</dbReference>
<evidence type="ECO:0000256" key="11">
    <source>
        <dbReference type="PROSITE-ProRule" id="PRU00421"/>
    </source>
</evidence>
<dbReference type="GO" id="GO:0008982">
    <property type="term" value="F:protein-N(PI)-phosphohistidine-sugar phosphotransferase activity"/>
    <property type="evidence" value="ECO:0007669"/>
    <property type="project" value="InterPro"/>
</dbReference>
<feature type="transmembrane region" description="Helical" evidence="12">
    <location>
        <begin position="253"/>
        <end position="270"/>
    </location>
</feature>
<gene>
    <name evidence="16" type="ORF">FDF74_01325</name>
</gene>
<dbReference type="Pfam" id="PF00358">
    <property type="entry name" value="PTS_EIIA_1"/>
    <property type="match status" value="1"/>
</dbReference>